<evidence type="ECO:0000313" key="5">
    <source>
        <dbReference type="Proteomes" id="UP000297986"/>
    </source>
</evidence>
<dbReference type="EMBL" id="SRRP01000002">
    <property type="protein sequence ID" value="TGN91277.1"/>
    <property type="molecule type" value="Genomic_DNA"/>
</dbReference>
<dbReference type="AlphaFoldDB" id="A0A4Z1DTG3"/>
<dbReference type="RefSeq" id="WP_135783296.1">
    <property type="nucleotide sequence ID" value="NZ_JADMRL010000008.1"/>
</dbReference>
<evidence type="ECO:0000256" key="2">
    <source>
        <dbReference type="SAM" id="SignalP"/>
    </source>
</evidence>
<feature type="chain" id="PRO_5038487297" evidence="2">
    <location>
        <begin position="20"/>
        <end position="188"/>
    </location>
</feature>
<dbReference type="Gene3D" id="3.30.1830.10">
    <property type="entry name" value="YehR-like"/>
    <property type="match status" value="1"/>
</dbReference>
<feature type="compositionally biased region" description="Low complexity" evidence="1">
    <location>
        <begin position="22"/>
        <end position="36"/>
    </location>
</feature>
<sequence>MKRLICFLGALLLVMTGCATQSQSTETSSSSTPASTEKSETVVKEDMEETKVLSGDKNGKHHRYTITSKGDKLQQLKIELLSPLPETMTANSHLSPEEMTTIINDGLKNNPEYQAVKDLEGFNIEYLVTAEKQLATTVVLDVDKIDLDKLKELSYFQDLGVGDLKDVKASTLITGLKLHGFKEETPAP</sequence>
<feature type="region of interest" description="Disordered" evidence="1">
    <location>
        <begin position="22"/>
        <end position="60"/>
    </location>
</feature>
<name>A0A4Z1DTG3_9STRE</name>
<feature type="signal peptide" evidence="2">
    <location>
        <begin position="1"/>
        <end position="19"/>
    </location>
</feature>
<comment type="caution">
    <text evidence="4">The sequence shown here is derived from an EMBL/GenBank/DDBJ whole genome shotgun (WGS) entry which is preliminary data.</text>
</comment>
<dbReference type="InterPro" id="IPR047840">
    <property type="entry name" value="SP_0191-like"/>
</dbReference>
<feature type="compositionally biased region" description="Basic and acidic residues" evidence="1">
    <location>
        <begin position="37"/>
        <end position="51"/>
    </location>
</feature>
<dbReference type="Proteomes" id="UP000297986">
    <property type="component" value="Unassembled WGS sequence"/>
</dbReference>
<dbReference type="PROSITE" id="PS51257">
    <property type="entry name" value="PROKAR_LIPOPROTEIN"/>
    <property type="match status" value="1"/>
</dbReference>
<dbReference type="SUPFAM" id="SSF160704">
    <property type="entry name" value="YehR-like"/>
    <property type="match status" value="1"/>
</dbReference>
<keyword evidence="5" id="KW-1185">Reference proteome</keyword>
<dbReference type="NCBIfam" id="NF041193">
    <property type="entry name" value="lipo_SP0191"/>
    <property type="match status" value="1"/>
</dbReference>
<dbReference type="OrthoDB" id="2219793at2"/>
<proteinExistence type="predicted"/>
<keyword evidence="2" id="KW-0732">Signal</keyword>
<gene>
    <name evidence="4" type="ORF">E5S68_09240</name>
</gene>
<dbReference type="InterPro" id="IPR036699">
    <property type="entry name" value="YehR-like_sf"/>
</dbReference>
<accession>A0A4Z1DTG3</accession>
<evidence type="ECO:0000313" key="4">
    <source>
        <dbReference type="EMBL" id="TGN91277.1"/>
    </source>
</evidence>
<organism evidence="4 5">
    <name type="scientific">Streptococcus rubneri</name>
    <dbReference type="NCBI Taxonomy" id="1234680"/>
    <lineage>
        <taxon>Bacteria</taxon>
        <taxon>Bacillati</taxon>
        <taxon>Bacillota</taxon>
        <taxon>Bacilli</taxon>
        <taxon>Lactobacillales</taxon>
        <taxon>Streptococcaceae</taxon>
        <taxon>Streptococcus</taxon>
    </lineage>
</organism>
<reference evidence="4 5" key="1">
    <citation type="submission" date="2019-04" db="EMBL/GenBank/DDBJ databases">
        <title>Genome sequencing of Streptococcus rubneri DSM 26920(T).</title>
        <authorList>
            <person name="Kook J.-K."/>
            <person name="Park S.-N."/>
            <person name="Lim Y.K."/>
        </authorList>
    </citation>
    <scope>NUCLEOTIDE SEQUENCE [LARGE SCALE GENOMIC DNA]</scope>
    <source>
        <strain evidence="4 5">DSM 26920</strain>
    </source>
</reference>
<evidence type="ECO:0000259" key="3">
    <source>
        <dbReference type="Pfam" id="PF21642"/>
    </source>
</evidence>
<protein>
    <submittedName>
        <fullName evidence="4">DUF1307 domain-containing protein</fullName>
    </submittedName>
</protein>
<dbReference type="Pfam" id="PF21642">
    <property type="entry name" value="SP_0191-like"/>
    <property type="match status" value="1"/>
</dbReference>
<evidence type="ECO:0000256" key="1">
    <source>
        <dbReference type="SAM" id="MobiDB-lite"/>
    </source>
</evidence>
<feature type="domain" description="SP-0191-like C-terminal" evidence="3">
    <location>
        <begin position="50"/>
        <end position="170"/>
    </location>
</feature>
<dbReference type="InterPro" id="IPR048787">
    <property type="entry name" value="SP_0191-like_C"/>
</dbReference>